<dbReference type="SMART" id="SM00301">
    <property type="entry name" value="DM"/>
    <property type="match status" value="1"/>
</dbReference>
<dbReference type="Gene3D" id="4.10.1040.10">
    <property type="entry name" value="DM DNA-binding domain"/>
    <property type="match status" value="1"/>
</dbReference>
<dbReference type="SUPFAM" id="SSF82927">
    <property type="entry name" value="Cysteine-rich DNA binding domain, (DM domain)"/>
    <property type="match status" value="1"/>
</dbReference>
<name>A0A1I7UFU2_9PELO</name>
<keyword evidence="3 5" id="KW-0238">DNA-binding</keyword>
<feature type="region of interest" description="Disordered" evidence="6">
    <location>
        <begin position="118"/>
        <end position="159"/>
    </location>
</feature>
<dbReference type="AlphaFoldDB" id="A0A1I7UFU2"/>
<feature type="compositionally biased region" description="Low complexity" evidence="6">
    <location>
        <begin position="128"/>
        <end position="147"/>
    </location>
</feature>
<dbReference type="Proteomes" id="UP000095282">
    <property type="component" value="Unplaced"/>
</dbReference>
<feature type="region of interest" description="Disordered" evidence="6">
    <location>
        <begin position="81"/>
        <end position="103"/>
    </location>
</feature>
<evidence type="ECO:0000256" key="4">
    <source>
        <dbReference type="ARBA" id="ARBA00023242"/>
    </source>
</evidence>
<dbReference type="PANTHER" id="PTHR12322:SF125">
    <property type="entry name" value="PROTEIN MALE ABNORMAL 3"/>
    <property type="match status" value="1"/>
</dbReference>
<evidence type="ECO:0000259" key="7">
    <source>
        <dbReference type="PROSITE" id="PS50809"/>
    </source>
</evidence>
<dbReference type="GO" id="GO:0046872">
    <property type="term" value="F:metal ion binding"/>
    <property type="evidence" value="ECO:0007669"/>
    <property type="project" value="UniProtKB-KW"/>
</dbReference>
<dbReference type="PANTHER" id="PTHR12322">
    <property type="entry name" value="DOUBLESEX AND MAB-3 RELATED TRANSCRIPTION FACTOR DMRT"/>
    <property type="match status" value="1"/>
</dbReference>
<proteinExistence type="predicted"/>
<dbReference type="GO" id="GO:0005634">
    <property type="term" value="C:nucleus"/>
    <property type="evidence" value="ECO:0007669"/>
    <property type="project" value="UniProtKB-SubCell"/>
</dbReference>
<dbReference type="FunFam" id="4.10.1040.10:FF:000001">
    <property type="entry name" value="doublesex- and mab-3-related transcription factor 1"/>
    <property type="match status" value="1"/>
</dbReference>
<dbReference type="InterPro" id="IPR026607">
    <property type="entry name" value="DMRT"/>
</dbReference>
<evidence type="ECO:0000256" key="2">
    <source>
        <dbReference type="ARBA" id="ARBA00022833"/>
    </source>
</evidence>
<keyword evidence="8" id="KW-1185">Reference proteome</keyword>
<dbReference type="WBParaSite" id="Csp11.Scaffold629.g8893.t1">
    <property type="protein sequence ID" value="Csp11.Scaffold629.g8893.t1"/>
    <property type="gene ID" value="Csp11.Scaffold629.g8893"/>
</dbReference>
<organism evidence="8 9">
    <name type="scientific">Caenorhabditis tropicalis</name>
    <dbReference type="NCBI Taxonomy" id="1561998"/>
    <lineage>
        <taxon>Eukaryota</taxon>
        <taxon>Metazoa</taxon>
        <taxon>Ecdysozoa</taxon>
        <taxon>Nematoda</taxon>
        <taxon>Chromadorea</taxon>
        <taxon>Rhabditida</taxon>
        <taxon>Rhabditina</taxon>
        <taxon>Rhabditomorpha</taxon>
        <taxon>Rhabditoidea</taxon>
        <taxon>Rhabditidae</taxon>
        <taxon>Peloderinae</taxon>
        <taxon>Caenorhabditis</taxon>
    </lineage>
</organism>
<dbReference type="PROSITE" id="PS40000">
    <property type="entry name" value="DM_1"/>
    <property type="match status" value="1"/>
</dbReference>
<evidence type="ECO:0000256" key="5">
    <source>
        <dbReference type="PROSITE-ProRule" id="PRU00070"/>
    </source>
</evidence>
<reference evidence="9" key="1">
    <citation type="submission" date="2016-11" db="UniProtKB">
        <authorList>
            <consortium name="WormBaseParasite"/>
        </authorList>
    </citation>
    <scope>IDENTIFICATION</scope>
</reference>
<dbReference type="GO" id="GO:0000981">
    <property type="term" value="F:DNA-binding transcription factor activity, RNA polymerase II-specific"/>
    <property type="evidence" value="ECO:0007669"/>
    <property type="project" value="TreeGrafter"/>
</dbReference>
<dbReference type="GO" id="GO:0007548">
    <property type="term" value="P:sex differentiation"/>
    <property type="evidence" value="ECO:0007669"/>
    <property type="project" value="TreeGrafter"/>
</dbReference>
<evidence type="ECO:0000256" key="1">
    <source>
        <dbReference type="ARBA" id="ARBA00022723"/>
    </source>
</evidence>
<sequence>MVEQRRQLNNMLSKKKVHIAPSTQTRNGKRVRDPHCARCSAHGVLVPLRGHKRSMCQFVTCECQLCGLVENRRMLMAAQIKLRRSQQKSRDGKEPKTRRTRKLKEMDIEKLNEFMMVVTTDDEKRGGTSTSPSPSSTTDTMSPALSISPPPSPSPTTNSLTQTIPILAAPIPIYPSEVSQFQLQYQQLLINCLQSLNSPIQQTPPLLPTFLDNQQIEVLLYLKSCLKM</sequence>
<feature type="domain" description="DM" evidence="7">
    <location>
        <begin position="36"/>
        <end position="84"/>
    </location>
</feature>
<dbReference type="InterPro" id="IPR001275">
    <property type="entry name" value="DM_DNA-bd"/>
</dbReference>
<evidence type="ECO:0000256" key="6">
    <source>
        <dbReference type="SAM" id="MobiDB-lite"/>
    </source>
</evidence>
<dbReference type="eggNOG" id="KOG3815">
    <property type="taxonomic scope" value="Eukaryota"/>
</dbReference>
<keyword evidence="2 5" id="KW-0862">Zinc</keyword>
<keyword evidence="4 5" id="KW-0539">Nucleus</keyword>
<feature type="compositionally biased region" description="Basic and acidic residues" evidence="6">
    <location>
        <begin position="88"/>
        <end position="103"/>
    </location>
</feature>
<comment type="subcellular location">
    <subcellularLocation>
        <location evidence="5">Nucleus</location>
    </subcellularLocation>
</comment>
<evidence type="ECO:0000313" key="9">
    <source>
        <dbReference type="WBParaSite" id="Csp11.Scaffold629.g8893.t1"/>
    </source>
</evidence>
<dbReference type="Pfam" id="PF00751">
    <property type="entry name" value="DM"/>
    <property type="match status" value="1"/>
</dbReference>
<dbReference type="InterPro" id="IPR036407">
    <property type="entry name" value="DM_DNA-bd_sf"/>
</dbReference>
<protein>
    <submittedName>
        <fullName evidence="9">DM domain-containing protein</fullName>
    </submittedName>
</protein>
<accession>A0A1I7UFU2</accession>
<dbReference type="PROSITE" id="PS50809">
    <property type="entry name" value="DM_2"/>
    <property type="match status" value="1"/>
</dbReference>
<evidence type="ECO:0000313" key="8">
    <source>
        <dbReference type="Proteomes" id="UP000095282"/>
    </source>
</evidence>
<evidence type="ECO:0000256" key="3">
    <source>
        <dbReference type="ARBA" id="ARBA00023125"/>
    </source>
</evidence>
<feature type="DNA-binding region" description="DM" evidence="5">
    <location>
        <begin position="36"/>
        <end position="84"/>
    </location>
</feature>
<dbReference type="STRING" id="1561998.A0A1I7UFU2"/>
<dbReference type="GO" id="GO:0000978">
    <property type="term" value="F:RNA polymerase II cis-regulatory region sequence-specific DNA binding"/>
    <property type="evidence" value="ECO:0007669"/>
    <property type="project" value="TreeGrafter"/>
</dbReference>
<keyword evidence="1 5" id="KW-0479">Metal-binding</keyword>